<dbReference type="InterPro" id="IPR001607">
    <property type="entry name" value="Znf_UBP"/>
</dbReference>
<sequence length="579" mass="63686">MASRTLQELVNFGFAESKVREALSAIGNPNDKEAAINWLLDHGEEDRGGTVELKHCPHVDEFAHPFSPQKLVKRSNLTYHNHCQHGCNGSENWLCLLCGETNCGRYAFKHSLGHWEDKKREEEAKITMADAAAGKEAFGHCLVLGLADLTVWCYECQSYVNHEMLGPLLKQMQGLKFGAPGSDAKALEPSLQEGQPMRAQQDAMHGRCGDPAWPAPHLARACEEDARPGYRTKSANEYLDHEEVLRAKVKTLAEMIRKSQNCVAYTGAGISTASGISDYASKAAGSIATDGVEKVSHWRAKPTIAHRALVGLYRQGHLKHWVQQNHDGLPQKAGFPQEALNEIHGAWFDPSNPVVPMSGTLREDLMSWLLEWETRCDLCLALGTSMVGMNSDRMAIAAAQRAKAGQGLGTVIVALQQTQYDSASSLRIFAPIDKVMSLLAEEMRIDLPAAHSPAPASTSSMAHVYENLPYTKDGLRSSTSTITLDLREGVKVRLVKQQPWDQERWGNEGVVLPEHLGRETLCHRSGIRPCACAGPLVVRGCPERCHTGPAGGELRPSRMSMKHIQFEEASQTHKREATS</sequence>
<proteinExistence type="inferred from homology"/>
<dbReference type="InterPro" id="IPR050134">
    <property type="entry name" value="NAD-dep_sirtuin_deacylases"/>
</dbReference>
<dbReference type="EMBL" id="CAXAMN010001559">
    <property type="protein sequence ID" value="CAK8995173.1"/>
    <property type="molecule type" value="Genomic_DNA"/>
</dbReference>
<evidence type="ECO:0000256" key="6">
    <source>
        <dbReference type="ARBA" id="ARBA00023027"/>
    </source>
</evidence>
<dbReference type="SUPFAM" id="SSF46934">
    <property type="entry name" value="UBA-like"/>
    <property type="match status" value="1"/>
</dbReference>
<dbReference type="Gene3D" id="3.40.50.1220">
    <property type="entry name" value="TPP-binding domain"/>
    <property type="match status" value="1"/>
</dbReference>
<evidence type="ECO:0000256" key="3">
    <source>
        <dbReference type="ARBA" id="ARBA00012759"/>
    </source>
</evidence>
<evidence type="ECO:0000313" key="13">
    <source>
        <dbReference type="Proteomes" id="UP001642484"/>
    </source>
</evidence>
<evidence type="ECO:0000256" key="7">
    <source>
        <dbReference type="PROSITE-ProRule" id="PRU00236"/>
    </source>
</evidence>
<gene>
    <name evidence="12" type="ORF">CCMP2556_LOCUS3931</name>
</gene>
<accession>A0ABP0HY82</accession>
<comment type="similarity">
    <text evidence="2">Belongs to the peptidase C19 family.</text>
</comment>
<feature type="domain" description="UBA" evidence="9">
    <location>
        <begin position="1"/>
        <end position="42"/>
    </location>
</feature>
<dbReference type="PANTHER" id="PTHR11085:SF10">
    <property type="entry name" value="NAD-DEPENDENT PROTEIN DEACYLASE SIRTUIN-5, MITOCHONDRIAL-RELATED"/>
    <property type="match status" value="1"/>
</dbReference>
<comment type="catalytic activity">
    <reaction evidence="1">
        <text>Thiol-dependent hydrolysis of ester, thioester, amide, peptide and isopeptide bonds formed by the C-terminal Gly of ubiquitin (a 76-residue protein attached to proteins as an intracellular targeting signal).</text>
        <dbReference type="EC" id="3.4.19.12"/>
    </reaction>
</comment>
<evidence type="ECO:0000256" key="1">
    <source>
        <dbReference type="ARBA" id="ARBA00000707"/>
    </source>
</evidence>
<keyword evidence="4" id="KW-0645">Protease</keyword>
<evidence type="ECO:0000313" key="12">
    <source>
        <dbReference type="EMBL" id="CAK8995173.1"/>
    </source>
</evidence>
<comment type="caution">
    <text evidence="12">The sequence shown here is derived from an EMBL/GenBank/DDBJ whole genome shotgun (WGS) entry which is preliminary data.</text>
</comment>
<protein>
    <recommendedName>
        <fullName evidence="3">ubiquitinyl hydrolase 1</fullName>
        <ecNumber evidence="3">3.4.19.12</ecNumber>
    </recommendedName>
</protein>
<dbReference type="EC" id="3.4.19.12" evidence="3"/>
<keyword evidence="8" id="KW-0479">Metal-binding</keyword>
<keyword evidence="13" id="KW-1185">Reference proteome</keyword>
<dbReference type="SMART" id="SM00290">
    <property type="entry name" value="ZnF_UBP"/>
    <property type="match status" value="1"/>
</dbReference>
<dbReference type="PANTHER" id="PTHR11085">
    <property type="entry name" value="NAD-DEPENDENT PROTEIN DEACYLASE SIRTUIN-5, MITOCHONDRIAL-RELATED"/>
    <property type="match status" value="1"/>
</dbReference>
<evidence type="ECO:0000256" key="2">
    <source>
        <dbReference type="ARBA" id="ARBA00009085"/>
    </source>
</evidence>
<evidence type="ECO:0000259" key="10">
    <source>
        <dbReference type="PROSITE" id="PS50271"/>
    </source>
</evidence>
<comment type="caution">
    <text evidence="7">Lacks conserved residue(s) required for the propagation of feature annotation.</text>
</comment>
<organism evidence="12 13">
    <name type="scientific">Durusdinium trenchii</name>
    <dbReference type="NCBI Taxonomy" id="1381693"/>
    <lineage>
        <taxon>Eukaryota</taxon>
        <taxon>Sar</taxon>
        <taxon>Alveolata</taxon>
        <taxon>Dinophyceae</taxon>
        <taxon>Suessiales</taxon>
        <taxon>Symbiodiniaceae</taxon>
        <taxon>Durusdinium</taxon>
    </lineage>
</organism>
<reference evidence="12 13" key="1">
    <citation type="submission" date="2024-02" db="EMBL/GenBank/DDBJ databases">
        <authorList>
            <person name="Chen Y."/>
            <person name="Shah S."/>
            <person name="Dougan E. K."/>
            <person name="Thang M."/>
            <person name="Chan C."/>
        </authorList>
    </citation>
    <scope>NUCLEOTIDE SEQUENCE [LARGE SCALE GENOMIC DNA]</scope>
</reference>
<keyword evidence="5" id="KW-0788">Thiol protease</keyword>
<keyword evidence="8" id="KW-0862">Zinc</keyword>
<dbReference type="Gene3D" id="1.10.8.10">
    <property type="entry name" value="DNA helicase RuvA subunit, C-terminal domain"/>
    <property type="match status" value="1"/>
</dbReference>
<evidence type="ECO:0000256" key="8">
    <source>
        <dbReference type="PROSITE-ProRule" id="PRU00502"/>
    </source>
</evidence>
<evidence type="ECO:0000259" key="9">
    <source>
        <dbReference type="PROSITE" id="PS50030"/>
    </source>
</evidence>
<dbReference type="Gene3D" id="3.30.40.10">
    <property type="entry name" value="Zinc/RING finger domain, C3HC4 (zinc finger)"/>
    <property type="match status" value="1"/>
</dbReference>
<evidence type="ECO:0000259" key="11">
    <source>
        <dbReference type="PROSITE" id="PS50305"/>
    </source>
</evidence>
<dbReference type="Pfam" id="PF02148">
    <property type="entry name" value="zf-UBP"/>
    <property type="match status" value="1"/>
</dbReference>
<keyword evidence="6" id="KW-0520">NAD</keyword>
<name>A0ABP0HY82_9DINO</name>
<evidence type="ECO:0000256" key="4">
    <source>
        <dbReference type="ARBA" id="ARBA00022670"/>
    </source>
</evidence>
<dbReference type="InterPro" id="IPR029035">
    <property type="entry name" value="DHS-like_NAD/FAD-binding_dom"/>
</dbReference>
<feature type="domain" description="UBP-type" evidence="10">
    <location>
        <begin position="54"/>
        <end position="179"/>
    </location>
</feature>
<dbReference type="SUPFAM" id="SSF52467">
    <property type="entry name" value="DHS-like NAD/FAD-binding domain"/>
    <property type="match status" value="1"/>
</dbReference>
<dbReference type="PROSITE" id="PS50271">
    <property type="entry name" value="ZF_UBP"/>
    <property type="match status" value="1"/>
</dbReference>
<dbReference type="InterPro" id="IPR009060">
    <property type="entry name" value="UBA-like_sf"/>
</dbReference>
<dbReference type="Pfam" id="PF22562">
    <property type="entry name" value="UBA_7"/>
    <property type="match status" value="1"/>
</dbReference>
<dbReference type="Proteomes" id="UP001642484">
    <property type="component" value="Unassembled WGS sequence"/>
</dbReference>
<keyword evidence="5" id="KW-0378">Hydrolase</keyword>
<dbReference type="PROSITE" id="PS50305">
    <property type="entry name" value="SIRTUIN"/>
    <property type="match status" value="1"/>
</dbReference>
<feature type="domain" description="Deacetylase sirtuin-type" evidence="11">
    <location>
        <begin position="242"/>
        <end position="446"/>
    </location>
</feature>
<dbReference type="InterPro" id="IPR015940">
    <property type="entry name" value="UBA"/>
</dbReference>
<dbReference type="InterPro" id="IPR013083">
    <property type="entry name" value="Znf_RING/FYVE/PHD"/>
</dbReference>
<dbReference type="SUPFAM" id="SSF57850">
    <property type="entry name" value="RING/U-box"/>
    <property type="match status" value="1"/>
</dbReference>
<dbReference type="InterPro" id="IPR026590">
    <property type="entry name" value="Ssirtuin_cat_dom"/>
</dbReference>
<keyword evidence="8" id="KW-0863">Zinc-finger</keyword>
<evidence type="ECO:0000256" key="5">
    <source>
        <dbReference type="ARBA" id="ARBA00022807"/>
    </source>
</evidence>
<dbReference type="PROSITE" id="PS50030">
    <property type="entry name" value="UBA"/>
    <property type="match status" value="1"/>
</dbReference>